<dbReference type="EMBL" id="SNSQ01000092">
    <property type="protein sequence ID" value="TEU32942.1"/>
    <property type="molecule type" value="Genomic_DNA"/>
</dbReference>
<dbReference type="AlphaFoldDB" id="A0AAX2RD97"/>
<dbReference type="PROSITE" id="PS51257">
    <property type="entry name" value="PROKAR_LIPOPROTEIN"/>
    <property type="match status" value="1"/>
</dbReference>
<protein>
    <submittedName>
        <fullName evidence="3">Uncharacterized protein</fullName>
    </submittedName>
</protein>
<reference evidence="3 4" key="1">
    <citation type="submission" date="2019-03" db="EMBL/GenBank/DDBJ databases">
        <title>Burkholderia cepacia outbreak.</title>
        <authorList>
            <person name="Farzana R."/>
            <person name="Walsh T.R."/>
        </authorList>
    </citation>
    <scope>NUCLEOTIDE SEQUENCE [LARGE SCALE GENOMIC DNA]</scope>
    <source>
        <strain evidence="4">d13</strain>
    </source>
</reference>
<accession>A0AAX2RD97</accession>
<keyword evidence="2" id="KW-0732">Signal</keyword>
<feature type="signal peptide" evidence="2">
    <location>
        <begin position="1"/>
        <end position="23"/>
    </location>
</feature>
<sequence length="101" mass="10791">MKTATVKIACTSSLIAACVFSTAASGQALHPADRYDIKSEAEFAVQKVAIKAGEPAPGQGGYIVPVTVAQEKCSVTVRPYTPKSDMEPPRRWKAEPPVCRK</sequence>
<organism evidence="3 4">
    <name type="scientific">Burkholderia cepacia</name>
    <name type="common">Pseudomonas cepacia</name>
    <dbReference type="NCBI Taxonomy" id="292"/>
    <lineage>
        <taxon>Bacteria</taxon>
        <taxon>Pseudomonadati</taxon>
        <taxon>Pseudomonadota</taxon>
        <taxon>Betaproteobacteria</taxon>
        <taxon>Burkholderiales</taxon>
        <taxon>Burkholderiaceae</taxon>
        <taxon>Burkholderia</taxon>
        <taxon>Burkholderia cepacia complex</taxon>
    </lineage>
</organism>
<dbReference type="RefSeq" id="WP_134257787.1">
    <property type="nucleotide sequence ID" value="NZ_SNSG01000106.1"/>
</dbReference>
<comment type="caution">
    <text evidence="3">The sequence shown here is derived from an EMBL/GenBank/DDBJ whole genome shotgun (WGS) entry which is preliminary data.</text>
</comment>
<evidence type="ECO:0000313" key="4">
    <source>
        <dbReference type="Proteomes" id="UP000298234"/>
    </source>
</evidence>
<proteinExistence type="predicted"/>
<gene>
    <name evidence="3" type="ORF">E3D37_41990</name>
</gene>
<dbReference type="Proteomes" id="UP000298234">
    <property type="component" value="Unassembled WGS sequence"/>
</dbReference>
<evidence type="ECO:0000256" key="1">
    <source>
        <dbReference type="SAM" id="MobiDB-lite"/>
    </source>
</evidence>
<evidence type="ECO:0000313" key="3">
    <source>
        <dbReference type="EMBL" id="TEU32942.1"/>
    </source>
</evidence>
<evidence type="ECO:0000256" key="2">
    <source>
        <dbReference type="SAM" id="SignalP"/>
    </source>
</evidence>
<feature type="region of interest" description="Disordered" evidence="1">
    <location>
        <begin position="79"/>
        <end position="101"/>
    </location>
</feature>
<name>A0AAX2RD97_BURCE</name>
<feature type="chain" id="PRO_5043444057" evidence="2">
    <location>
        <begin position="24"/>
        <end position="101"/>
    </location>
</feature>
<feature type="compositionally biased region" description="Basic and acidic residues" evidence="1">
    <location>
        <begin position="84"/>
        <end position="94"/>
    </location>
</feature>